<evidence type="ECO:0000256" key="3">
    <source>
        <dbReference type="SAM" id="MobiDB-lite"/>
    </source>
</evidence>
<dbReference type="AlphaFoldDB" id="A0A4S4N2Y2"/>
<evidence type="ECO:0008006" key="6">
    <source>
        <dbReference type="Google" id="ProtNLM"/>
    </source>
</evidence>
<dbReference type="Gene3D" id="3.40.50.720">
    <property type="entry name" value="NAD(P)-binding Rossmann-like Domain"/>
    <property type="match status" value="2"/>
</dbReference>
<dbReference type="InterPro" id="IPR051911">
    <property type="entry name" value="SDR_oxidoreductase"/>
</dbReference>
<accession>A0A4S4N2Y2</accession>
<evidence type="ECO:0000256" key="2">
    <source>
        <dbReference type="ARBA" id="ARBA00023002"/>
    </source>
</evidence>
<dbReference type="PANTHER" id="PTHR43976">
    <property type="entry name" value="SHORT CHAIN DEHYDROGENASE"/>
    <property type="match status" value="1"/>
</dbReference>
<keyword evidence="2" id="KW-0560">Oxidoreductase</keyword>
<feature type="region of interest" description="Disordered" evidence="3">
    <location>
        <begin position="1"/>
        <end position="27"/>
    </location>
</feature>
<dbReference type="InterPro" id="IPR002347">
    <property type="entry name" value="SDR_fam"/>
</dbReference>
<keyword evidence="5" id="KW-1185">Reference proteome</keyword>
<protein>
    <recommendedName>
        <fullName evidence="6">NAD(P)-binding domain-containing protein</fullName>
    </recommendedName>
</protein>
<comment type="similarity">
    <text evidence="1">Belongs to the short-chain dehydrogenases/reductases (SDR) family.</text>
</comment>
<name>A0A4S4N2Y2_9APHY</name>
<evidence type="ECO:0000256" key="1">
    <source>
        <dbReference type="ARBA" id="ARBA00006484"/>
    </source>
</evidence>
<proteinExistence type="inferred from homology"/>
<sequence length="521" mass="57494">MGIKASRSKRSTVRTETTAQPQRHDRAHLGLPRSRELVWLITGPSSVFARRLIDSLVAQGDKIVAVGWNTDKLQDLPQNDQVKVMQLDLAEGLPILELKIAEAVGLFGRIDVLLLQHGGISVQAIAREGSTSDRVKKKHSTHVHGVLDLTNAVLPHMRMQQSGTIVLIGNTLILTEFLYNRLSLIMLPVVTVIRRTLSVGFPLISQWILAVDLADSECLNPEAMSQPGFDTEFKGEKGTGQLVWLITGASSILARRLIDSLLARGDKIIATGRSTDKLQDLPKSDRLRIMQLDVTDGLSALKLRMEEAIQLFGRINVLVNNAGISVKAIVEEGGSDKLKKQFDTNVYGLLDVTNAVLPHMRSRRSGTIVLIGSRSSWRTEIPTVFEYSTSKAAVRVIGETLSVEIAPFSIRVLIVEPADFLTNGSVKTPVYEDNKISDYDEQRKTAKHRIEVIEPKNDPAKGMEILADVVRGEGKAAGKKWPLYLPLGPEAEQGIREKMKLLQDVLDEWGPIIGDTRIDES</sequence>
<gene>
    <name evidence="4" type="ORF">EUX98_g847</name>
</gene>
<organism evidence="4 5">
    <name type="scientific">Antrodiella citrinella</name>
    <dbReference type="NCBI Taxonomy" id="2447956"/>
    <lineage>
        <taxon>Eukaryota</taxon>
        <taxon>Fungi</taxon>
        <taxon>Dikarya</taxon>
        <taxon>Basidiomycota</taxon>
        <taxon>Agaricomycotina</taxon>
        <taxon>Agaricomycetes</taxon>
        <taxon>Polyporales</taxon>
        <taxon>Steccherinaceae</taxon>
        <taxon>Antrodiella</taxon>
    </lineage>
</organism>
<comment type="caution">
    <text evidence="4">The sequence shown here is derived from an EMBL/GenBank/DDBJ whole genome shotgun (WGS) entry which is preliminary data.</text>
</comment>
<dbReference type="SUPFAM" id="SSF51735">
    <property type="entry name" value="NAD(P)-binding Rossmann-fold domains"/>
    <property type="match status" value="2"/>
</dbReference>
<evidence type="ECO:0000313" key="5">
    <source>
        <dbReference type="Proteomes" id="UP000308730"/>
    </source>
</evidence>
<dbReference type="PANTHER" id="PTHR43976:SF16">
    <property type="entry name" value="SHORT-CHAIN DEHYDROGENASE_REDUCTASE FAMILY PROTEIN"/>
    <property type="match status" value="1"/>
</dbReference>
<dbReference type="Pfam" id="PF00106">
    <property type="entry name" value="adh_short"/>
    <property type="match status" value="2"/>
</dbReference>
<reference evidence="4 5" key="1">
    <citation type="submission" date="2019-02" db="EMBL/GenBank/DDBJ databases">
        <title>Genome sequencing of the rare red list fungi Antrodiella citrinella (Flaviporus citrinellus).</title>
        <authorList>
            <person name="Buettner E."/>
            <person name="Kellner H."/>
        </authorList>
    </citation>
    <scope>NUCLEOTIDE SEQUENCE [LARGE SCALE GENOMIC DNA]</scope>
    <source>
        <strain evidence="4 5">DSM 108506</strain>
    </source>
</reference>
<evidence type="ECO:0000313" key="4">
    <source>
        <dbReference type="EMBL" id="THH33324.1"/>
    </source>
</evidence>
<dbReference type="EMBL" id="SGPM01000007">
    <property type="protein sequence ID" value="THH33324.1"/>
    <property type="molecule type" value="Genomic_DNA"/>
</dbReference>
<dbReference type="PRINTS" id="PR00080">
    <property type="entry name" value="SDRFAMILY"/>
</dbReference>
<dbReference type="Proteomes" id="UP000308730">
    <property type="component" value="Unassembled WGS sequence"/>
</dbReference>
<dbReference type="PRINTS" id="PR00081">
    <property type="entry name" value="GDHRDH"/>
</dbReference>
<dbReference type="InterPro" id="IPR036291">
    <property type="entry name" value="NAD(P)-bd_dom_sf"/>
</dbReference>
<dbReference type="GO" id="GO:0016491">
    <property type="term" value="F:oxidoreductase activity"/>
    <property type="evidence" value="ECO:0007669"/>
    <property type="project" value="UniProtKB-KW"/>
</dbReference>
<dbReference type="OrthoDB" id="1274115at2759"/>
<feature type="compositionally biased region" description="Basic residues" evidence="3">
    <location>
        <begin position="1"/>
        <end position="12"/>
    </location>
</feature>